<keyword evidence="2" id="KW-1185">Reference proteome</keyword>
<evidence type="ECO:0000313" key="1">
    <source>
        <dbReference type="EMBL" id="WBW71469.1"/>
    </source>
</evidence>
<accession>A0AAE9W946</accession>
<gene>
    <name evidence="1" type="ORF">SOMG_02358</name>
</gene>
<proteinExistence type="predicted"/>
<name>A0AAE9W946_9SCHI</name>
<dbReference type="RefSeq" id="XP_056035712.1">
    <property type="nucleotide sequence ID" value="XM_056181150.1"/>
</dbReference>
<sequence length="59" mass="6989">MEDYEIGPRMVERNYWKIFCYFPLAEIPIGCLKHDWGIKPKTAMQLVHPSLLVLFLLSH</sequence>
<protein>
    <submittedName>
        <fullName evidence="1">Uncharacterized protein</fullName>
    </submittedName>
</protein>
<dbReference type="Proteomes" id="UP001212411">
    <property type="component" value="Chromosome 1"/>
</dbReference>
<dbReference type="KEGG" id="som:SOMG_02358"/>
<reference evidence="1 2" key="1">
    <citation type="journal article" date="2023" name="G3 (Bethesda)">
        <title>A high-quality reference genome for the fission yeast Schizosaccharomyces osmophilus.</title>
        <authorList>
            <person name="Jia G.S."/>
            <person name="Zhang W.C."/>
            <person name="Liang Y."/>
            <person name="Liu X.H."/>
            <person name="Rhind N."/>
            <person name="Pidoux A."/>
            <person name="Brysch-Herzberg M."/>
            <person name="Du L.L."/>
        </authorList>
    </citation>
    <scope>NUCLEOTIDE SEQUENCE [LARGE SCALE GENOMIC DNA]</scope>
    <source>
        <strain evidence="1 2">CBS 15793</strain>
    </source>
</reference>
<dbReference type="GeneID" id="80875839"/>
<organism evidence="1 2">
    <name type="scientific">Schizosaccharomyces osmophilus</name>
    <dbReference type="NCBI Taxonomy" id="2545709"/>
    <lineage>
        <taxon>Eukaryota</taxon>
        <taxon>Fungi</taxon>
        <taxon>Dikarya</taxon>
        <taxon>Ascomycota</taxon>
        <taxon>Taphrinomycotina</taxon>
        <taxon>Schizosaccharomycetes</taxon>
        <taxon>Schizosaccharomycetales</taxon>
        <taxon>Schizosaccharomycetaceae</taxon>
        <taxon>Schizosaccharomyces</taxon>
    </lineage>
</organism>
<dbReference type="AlphaFoldDB" id="A0AAE9W946"/>
<dbReference type="EMBL" id="CP115611">
    <property type="protein sequence ID" value="WBW71469.1"/>
    <property type="molecule type" value="Genomic_DNA"/>
</dbReference>
<evidence type="ECO:0000313" key="2">
    <source>
        <dbReference type="Proteomes" id="UP001212411"/>
    </source>
</evidence>